<sequence>ALRLEPDRLTLHLQDLLAPEAATRFETALAAREARQPVSQITGTRLFWGRSFRVTRDVLDPRPETETLIETALETPFASLLDLGTGSGAILLTLLAERPAARGLGTDLSPEALAVAEGNAQALGLAGRARFQTADWFAGVEGQFDLIVSNPPYIAEAEMAGLSPEVRDWEPHLALTPGGDGLDAYRAIAAAAPAHLAPGGRLLVEIGPTQGQAVSALFAAAGLSGLRVEADLDGRDRVVLACRG</sequence>
<dbReference type="InterPro" id="IPR050320">
    <property type="entry name" value="N5-glutamine_MTase"/>
</dbReference>
<dbReference type="InterPro" id="IPR007848">
    <property type="entry name" value="Small_mtfrase_dom"/>
</dbReference>
<dbReference type="GO" id="GO:0102559">
    <property type="term" value="F:peptide chain release factor N(5)-glutamine methyltransferase activity"/>
    <property type="evidence" value="ECO:0007669"/>
    <property type="project" value="UniProtKB-EC"/>
</dbReference>
<evidence type="ECO:0000313" key="8">
    <source>
        <dbReference type="EMBL" id="TKA94001.1"/>
    </source>
</evidence>
<gene>
    <name evidence="8" type="primary">prmC</name>
    <name evidence="8" type="ORF">FAZ78_24750</name>
</gene>
<dbReference type="CDD" id="cd02440">
    <property type="entry name" value="AdoMet_MTases"/>
    <property type="match status" value="1"/>
</dbReference>
<evidence type="ECO:0000259" key="7">
    <source>
        <dbReference type="Pfam" id="PF17827"/>
    </source>
</evidence>
<dbReference type="NCBIfam" id="TIGR00536">
    <property type="entry name" value="hemK_fam"/>
    <property type="match status" value="1"/>
</dbReference>
<dbReference type="InterPro" id="IPR002052">
    <property type="entry name" value="DNA_methylase_N6_adenine_CS"/>
</dbReference>
<dbReference type="NCBIfam" id="TIGR03534">
    <property type="entry name" value="RF_mod_PrmC"/>
    <property type="match status" value="1"/>
</dbReference>
<dbReference type="PANTHER" id="PTHR18895">
    <property type="entry name" value="HEMK METHYLTRANSFERASE"/>
    <property type="match status" value="1"/>
</dbReference>
<dbReference type="GO" id="GO:0003676">
    <property type="term" value="F:nucleic acid binding"/>
    <property type="evidence" value="ECO:0007669"/>
    <property type="project" value="InterPro"/>
</dbReference>
<evidence type="ECO:0000256" key="5">
    <source>
        <dbReference type="ARBA" id="ARBA00048391"/>
    </source>
</evidence>
<dbReference type="PANTHER" id="PTHR18895:SF74">
    <property type="entry name" value="MTRF1L RELEASE FACTOR GLUTAMINE METHYLTRANSFERASE"/>
    <property type="match status" value="1"/>
</dbReference>
<dbReference type="InterPro" id="IPR029063">
    <property type="entry name" value="SAM-dependent_MTases_sf"/>
</dbReference>
<name>A0A4U0YVV4_9RHOB</name>
<feature type="non-terminal residue" evidence="8">
    <location>
        <position position="1"/>
    </location>
</feature>
<dbReference type="PROSITE" id="PS00092">
    <property type="entry name" value="N6_MTASE"/>
    <property type="match status" value="1"/>
</dbReference>
<dbReference type="InterPro" id="IPR040758">
    <property type="entry name" value="PrmC_N"/>
</dbReference>
<dbReference type="Gene3D" id="3.40.50.150">
    <property type="entry name" value="Vaccinia Virus protein VP39"/>
    <property type="match status" value="1"/>
</dbReference>
<evidence type="ECO:0000313" key="9">
    <source>
        <dbReference type="Proteomes" id="UP000306340"/>
    </source>
</evidence>
<dbReference type="SUPFAM" id="SSF53335">
    <property type="entry name" value="S-adenosyl-L-methionine-dependent methyltransferases"/>
    <property type="match status" value="1"/>
</dbReference>
<comment type="caution">
    <text evidence="8">The sequence shown here is derived from an EMBL/GenBank/DDBJ whole genome shotgun (WGS) entry which is preliminary data.</text>
</comment>
<dbReference type="HAMAP" id="MF_02126">
    <property type="entry name" value="RF_methyltr_PrmC"/>
    <property type="match status" value="1"/>
</dbReference>
<dbReference type="EC" id="2.1.1.297" evidence="1"/>
<evidence type="ECO:0000256" key="1">
    <source>
        <dbReference type="ARBA" id="ARBA00012771"/>
    </source>
</evidence>
<evidence type="ECO:0000256" key="3">
    <source>
        <dbReference type="ARBA" id="ARBA00022679"/>
    </source>
</evidence>
<feature type="domain" description="Methyltransferase small" evidence="6">
    <location>
        <begin position="65"/>
        <end position="158"/>
    </location>
</feature>
<keyword evidence="3 8" id="KW-0808">Transferase</keyword>
<evidence type="ECO:0000256" key="2">
    <source>
        <dbReference type="ARBA" id="ARBA00022603"/>
    </source>
</evidence>
<organism evidence="8 9">
    <name type="scientific">Cereibacter changlensis</name>
    <dbReference type="NCBI Taxonomy" id="402884"/>
    <lineage>
        <taxon>Bacteria</taxon>
        <taxon>Pseudomonadati</taxon>
        <taxon>Pseudomonadota</taxon>
        <taxon>Alphaproteobacteria</taxon>
        <taxon>Rhodobacterales</taxon>
        <taxon>Paracoccaceae</taxon>
        <taxon>Cereibacter</taxon>
    </lineage>
</organism>
<dbReference type="Gene3D" id="1.10.8.10">
    <property type="entry name" value="DNA helicase RuvA subunit, C-terminal domain"/>
    <property type="match status" value="1"/>
</dbReference>
<dbReference type="EMBL" id="SWAU01000513">
    <property type="protein sequence ID" value="TKA94001.1"/>
    <property type="molecule type" value="Genomic_DNA"/>
</dbReference>
<dbReference type="GO" id="GO:0032259">
    <property type="term" value="P:methylation"/>
    <property type="evidence" value="ECO:0007669"/>
    <property type="project" value="UniProtKB-KW"/>
</dbReference>
<reference evidence="8 9" key="1">
    <citation type="submission" date="2019-04" db="EMBL/GenBank/DDBJ databases">
        <title>Crypto-aerobic microbial life in anoxic (sulfidic) marine sediments.</title>
        <authorList>
            <person name="Bhattacharya S."/>
            <person name="Roy C."/>
            <person name="Mondal N."/>
            <person name="Sarkar J."/>
            <person name="Mandal S."/>
            <person name="Rameez M.J."/>
            <person name="Ghosh W."/>
        </authorList>
    </citation>
    <scope>NUCLEOTIDE SEQUENCE [LARGE SCALE GENOMIC DNA]</scope>
    <source>
        <strain evidence="8 9">SBBC</strain>
    </source>
</reference>
<keyword evidence="2 8" id="KW-0489">Methyltransferase</keyword>
<dbReference type="InterPro" id="IPR004556">
    <property type="entry name" value="HemK-like"/>
</dbReference>
<comment type="catalytic activity">
    <reaction evidence="5">
        <text>L-glutaminyl-[peptide chain release factor] + S-adenosyl-L-methionine = N(5)-methyl-L-glutaminyl-[peptide chain release factor] + S-adenosyl-L-homocysteine + H(+)</text>
        <dbReference type="Rhea" id="RHEA:42896"/>
        <dbReference type="Rhea" id="RHEA-COMP:10271"/>
        <dbReference type="Rhea" id="RHEA-COMP:10272"/>
        <dbReference type="ChEBI" id="CHEBI:15378"/>
        <dbReference type="ChEBI" id="CHEBI:30011"/>
        <dbReference type="ChEBI" id="CHEBI:57856"/>
        <dbReference type="ChEBI" id="CHEBI:59789"/>
        <dbReference type="ChEBI" id="CHEBI:61891"/>
        <dbReference type="EC" id="2.1.1.297"/>
    </reaction>
</comment>
<evidence type="ECO:0000259" key="6">
    <source>
        <dbReference type="Pfam" id="PF05175"/>
    </source>
</evidence>
<accession>A0A4U0YVV4</accession>
<dbReference type="Proteomes" id="UP000306340">
    <property type="component" value="Unassembled WGS sequence"/>
</dbReference>
<dbReference type="Pfam" id="PF17827">
    <property type="entry name" value="PrmC_N"/>
    <property type="match status" value="1"/>
</dbReference>
<protein>
    <recommendedName>
        <fullName evidence="1">peptide chain release factor N(5)-glutamine methyltransferase</fullName>
        <ecNumber evidence="1">2.1.1.297</ecNumber>
    </recommendedName>
</protein>
<dbReference type="InterPro" id="IPR019874">
    <property type="entry name" value="RF_methyltr_PrmC"/>
</dbReference>
<proteinExistence type="inferred from homology"/>
<feature type="domain" description="Release factor glutamine methyltransferase N-terminal" evidence="7">
    <location>
        <begin position="2"/>
        <end position="43"/>
    </location>
</feature>
<dbReference type="AlphaFoldDB" id="A0A4U0YVV4"/>
<evidence type="ECO:0000256" key="4">
    <source>
        <dbReference type="ARBA" id="ARBA00022691"/>
    </source>
</evidence>
<keyword evidence="4" id="KW-0949">S-adenosyl-L-methionine</keyword>
<dbReference type="Pfam" id="PF05175">
    <property type="entry name" value="MTS"/>
    <property type="match status" value="1"/>
</dbReference>